<gene>
    <name evidence="2" type="ORF">RNB18_06440</name>
</gene>
<evidence type="ECO:0000313" key="2">
    <source>
        <dbReference type="EMBL" id="MDT0479807.1"/>
    </source>
</evidence>
<keyword evidence="1" id="KW-0472">Membrane</keyword>
<proteinExistence type="predicted"/>
<comment type="caution">
    <text evidence="2">The sequence shown here is derived from an EMBL/GenBank/DDBJ whole genome shotgun (WGS) entry which is preliminary data.</text>
</comment>
<dbReference type="Proteomes" id="UP001183824">
    <property type="component" value="Unassembled WGS sequence"/>
</dbReference>
<evidence type="ECO:0000256" key="1">
    <source>
        <dbReference type="SAM" id="Phobius"/>
    </source>
</evidence>
<name>A0ABU2V2N3_9ACTN</name>
<organism evidence="2 3">
    <name type="scientific">Streptomyces doebereineriae</name>
    <dbReference type="NCBI Taxonomy" id="3075528"/>
    <lineage>
        <taxon>Bacteria</taxon>
        <taxon>Bacillati</taxon>
        <taxon>Actinomycetota</taxon>
        <taxon>Actinomycetes</taxon>
        <taxon>Kitasatosporales</taxon>
        <taxon>Streptomycetaceae</taxon>
        <taxon>Streptomyces</taxon>
    </lineage>
</organism>
<keyword evidence="3" id="KW-1185">Reference proteome</keyword>
<protein>
    <submittedName>
        <fullName evidence="2">Uncharacterized protein</fullName>
    </submittedName>
</protein>
<evidence type="ECO:0000313" key="3">
    <source>
        <dbReference type="Proteomes" id="UP001183824"/>
    </source>
</evidence>
<accession>A0ABU2V2N3</accession>
<keyword evidence="1" id="KW-1133">Transmembrane helix</keyword>
<keyword evidence="1" id="KW-0812">Transmembrane</keyword>
<reference evidence="3" key="1">
    <citation type="submission" date="2023-07" db="EMBL/GenBank/DDBJ databases">
        <title>30 novel species of actinomycetes from the DSMZ collection.</title>
        <authorList>
            <person name="Nouioui I."/>
        </authorList>
    </citation>
    <scope>NUCLEOTIDE SEQUENCE [LARGE SCALE GENOMIC DNA]</scope>
    <source>
        <strain evidence="3">DSM 41640</strain>
    </source>
</reference>
<dbReference type="EMBL" id="JAVREZ010000002">
    <property type="protein sequence ID" value="MDT0479807.1"/>
    <property type="molecule type" value="Genomic_DNA"/>
</dbReference>
<dbReference type="RefSeq" id="WP_311713177.1">
    <property type="nucleotide sequence ID" value="NZ_JAVREZ010000002.1"/>
</dbReference>
<feature type="transmembrane region" description="Helical" evidence="1">
    <location>
        <begin position="45"/>
        <end position="65"/>
    </location>
</feature>
<sequence length="72" mass="7766">MTSAYKPNMRWTKDEAGAILAATTGFFFANPPALEMTTQLIPRHAHTVAVLVSFAVAVLAHSVGLRAMKKLP</sequence>